<dbReference type="AlphaFoldDB" id="A0A4Z2H498"/>
<dbReference type="Proteomes" id="UP000314294">
    <property type="component" value="Unassembled WGS sequence"/>
</dbReference>
<name>A0A4Z2H498_9TELE</name>
<proteinExistence type="predicted"/>
<evidence type="ECO:0000313" key="2">
    <source>
        <dbReference type="EMBL" id="TNN60626.1"/>
    </source>
</evidence>
<reference evidence="2 3" key="1">
    <citation type="submission" date="2019-03" db="EMBL/GenBank/DDBJ databases">
        <title>First draft genome of Liparis tanakae, snailfish: a comprehensive survey of snailfish specific genes.</title>
        <authorList>
            <person name="Kim W."/>
            <person name="Song I."/>
            <person name="Jeong J.-H."/>
            <person name="Kim D."/>
            <person name="Kim S."/>
            <person name="Ryu S."/>
            <person name="Song J.Y."/>
            <person name="Lee S.K."/>
        </authorList>
    </citation>
    <scope>NUCLEOTIDE SEQUENCE [LARGE SCALE GENOMIC DNA]</scope>
    <source>
        <tissue evidence="2">Muscle</tissue>
    </source>
</reference>
<gene>
    <name evidence="2" type="ORF">EYF80_029099</name>
</gene>
<feature type="compositionally biased region" description="Basic and acidic residues" evidence="1">
    <location>
        <begin position="1"/>
        <end position="10"/>
    </location>
</feature>
<dbReference type="EMBL" id="SRLO01000330">
    <property type="protein sequence ID" value="TNN60626.1"/>
    <property type="molecule type" value="Genomic_DNA"/>
</dbReference>
<evidence type="ECO:0000256" key="1">
    <source>
        <dbReference type="SAM" id="MobiDB-lite"/>
    </source>
</evidence>
<sequence>MPTREKETGHDKRRKREDSQFTIRCHKEKHRDPHIGEAQKLTGSSPVLQSEPIQPSRHTWAPEGSQR</sequence>
<comment type="caution">
    <text evidence="2">The sequence shown here is derived from an EMBL/GenBank/DDBJ whole genome shotgun (WGS) entry which is preliminary data.</text>
</comment>
<protein>
    <submittedName>
        <fullName evidence="2">Uncharacterized protein</fullName>
    </submittedName>
</protein>
<feature type="region of interest" description="Disordered" evidence="1">
    <location>
        <begin position="1"/>
        <end position="67"/>
    </location>
</feature>
<accession>A0A4Z2H498</accession>
<feature type="compositionally biased region" description="Polar residues" evidence="1">
    <location>
        <begin position="41"/>
        <end position="57"/>
    </location>
</feature>
<organism evidence="2 3">
    <name type="scientific">Liparis tanakae</name>
    <name type="common">Tanaka's snailfish</name>
    <dbReference type="NCBI Taxonomy" id="230148"/>
    <lineage>
        <taxon>Eukaryota</taxon>
        <taxon>Metazoa</taxon>
        <taxon>Chordata</taxon>
        <taxon>Craniata</taxon>
        <taxon>Vertebrata</taxon>
        <taxon>Euteleostomi</taxon>
        <taxon>Actinopterygii</taxon>
        <taxon>Neopterygii</taxon>
        <taxon>Teleostei</taxon>
        <taxon>Neoteleostei</taxon>
        <taxon>Acanthomorphata</taxon>
        <taxon>Eupercaria</taxon>
        <taxon>Perciformes</taxon>
        <taxon>Cottioidei</taxon>
        <taxon>Cottales</taxon>
        <taxon>Liparidae</taxon>
        <taxon>Liparis</taxon>
    </lineage>
</organism>
<evidence type="ECO:0000313" key="3">
    <source>
        <dbReference type="Proteomes" id="UP000314294"/>
    </source>
</evidence>
<keyword evidence="3" id="KW-1185">Reference proteome</keyword>